<protein>
    <submittedName>
        <fullName evidence="1">Uncharacterized protein</fullName>
    </submittedName>
</protein>
<comment type="caution">
    <text evidence="1">The sequence shown here is derived from an EMBL/GenBank/DDBJ whole genome shotgun (WGS) entry which is preliminary data.</text>
</comment>
<evidence type="ECO:0000313" key="2">
    <source>
        <dbReference type="Proteomes" id="UP000021816"/>
    </source>
</evidence>
<dbReference type="Proteomes" id="UP000021816">
    <property type="component" value="Unassembled WGS sequence"/>
</dbReference>
<name>A0A011NHA7_9PROT</name>
<accession>A0A011NHA7</accession>
<dbReference type="AlphaFoldDB" id="A0A011NHA7"/>
<gene>
    <name evidence="1" type="ORF">AW10_00814</name>
</gene>
<organism evidence="1 2">
    <name type="scientific">Candidatus Accumulibacter appositus</name>
    <dbReference type="NCBI Taxonomy" id="1454003"/>
    <lineage>
        <taxon>Bacteria</taxon>
        <taxon>Pseudomonadati</taxon>
        <taxon>Pseudomonadota</taxon>
        <taxon>Betaproteobacteria</taxon>
        <taxon>Candidatus Accumulibacter</taxon>
    </lineage>
</organism>
<dbReference type="EMBL" id="JEMX01000013">
    <property type="protein sequence ID" value="EXI82128.1"/>
    <property type="molecule type" value="Genomic_DNA"/>
</dbReference>
<dbReference type="STRING" id="1454003.AW10_00814"/>
<dbReference type="PATRIC" id="fig|1454003.3.peg.831"/>
<evidence type="ECO:0000313" key="1">
    <source>
        <dbReference type="EMBL" id="EXI82128.1"/>
    </source>
</evidence>
<sequence>MFVMDMPNVSLQEVSANISQAYVKRASAVNEIFEKTFSSCSEVGNSSFYADSAFNSFALLPSVFSYLGYKWNPGTSSFDVPHQIRDSVKSGVLLPPRHGSMFVRDPLHHGYAYRAEPGYEGPDEVVFWVEVAGKRFKITHELSVVAAVDEESTPTCVPVEFRSLGGDTQELSLNNWRLGGKPFATGELGKAKCTGQDAAITLSPTAAGYDWFIDHTPFDNAEFLPTSKPFEWIATASLSQDVLRALGKSQDLTPSAPSAQNDEPEIRGTYGVCRFMPSVTASGGDAQDGEIHYTLEVSATASDIGIFDHPRLPDLDFYGNTFTVIEPPKHGQLIKFENKSTLKDLRYVPNSNYVGADRIVVLVNGIDQRTTEAVEFKLVYFLKITKESYQDYLRLGEKIGRKYCPKLQWPIAVPRPSEDSRRNGGSKVAAQIKELSRRLVGETGAEGQLATITLSPTAPGCGWFIDPTPSDNAEFLPTSNRFEWIATASWRQDFPRALGKNQDRTPSARNNQFYVRARDRFGRAAWPV</sequence>
<reference evidence="1 2" key="1">
    <citation type="submission" date="2014-02" db="EMBL/GenBank/DDBJ databases">
        <title>Expanding our view of genomic diversity in Candidatus Accumulibacter clades.</title>
        <authorList>
            <person name="Skennerton C.T."/>
            <person name="Barr J.J."/>
            <person name="Slater F.R."/>
            <person name="Bond P.L."/>
            <person name="Tyson G.W."/>
        </authorList>
    </citation>
    <scope>NUCLEOTIDE SEQUENCE [LARGE SCALE GENOMIC DNA]</scope>
    <source>
        <strain evidence="2">BA-92</strain>
    </source>
</reference>
<proteinExistence type="predicted"/>